<dbReference type="GO" id="GO:0030246">
    <property type="term" value="F:carbohydrate binding"/>
    <property type="evidence" value="ECO:0007669"/>
    <property type="project" value="InterPro"/>
</dbReference>
<dbReference type="Proteomes" id="UP000308092">
    <property type="component" value="Unassembled WGS sequence"/>
</dbReference>
<feature type="domain" description="Glycoside hydrolase family 31 TIM barrel" evidence="7">
    <location>
        <begin position="292"/>
        <end position="476"/>
    </location>
</feature>
<proteinExistence type="inferred from homology"/>
<dbReference type="SUPFAM" id="SSF51445">
    <property type="entry name" value="(Trans)glycosidases"/>
    <property type="match status" value="1"/>
</dbReference>
<dbReference type="SUPFAM" id="SSF74650">
    <property type="entry name" value="Galactose mutarotase-like"/>
    <property type="match status" value="1"/>
</dbReference>
<dbReference type="PANTHER" id="PTHR22762:SF133">
    <property type="entry name" value="P-TYPE DOMAIN-CONTAINING PROTEIN"/>
    <property type="match status" value="1"/>
</dbReference>
<protein>
    <recommendedName>
        <fullName evidence="3">alpha-glucosidase</fullName>
        <ecNumber evidence="3">3.2.1.20</ecNumber>
    </recommendedName>
</protein>
<dbReference type="EC" id="3.2.1.20" evidence="3"/>
<evidence type="ECO:0000256" key="2">
    <source>
        <dbReference type="ARBA" id="ARBA00007806"/>
    </source>
</evidence>
<dbReference type="EMBL" id="SOSA01000458">
    <property type="protein sequence ID" value="THC90997.1"/>
    <property type="molecule type" value="Genomic_DNA"/>
</dbReference>
<dbReference type="Gene3D" id="3.20.20.80">
    <property type="entry name" value="Glycosidases"/>
    <property type="match status" value="2"/>
</dbReference>
<dbReference type="Pfam" id="PF21365">
    <property type="entry name" value="Glyco_hydro_31_3rd"/>
    <property type="match status" value="1"/>
</dbReference>
<comment type="caution">
    <text evidence="9">The sequence shown here is derived from an EMBL/GenBank/DDBJ whole genome shotgun (WGS) entry which is preliminary data.</text>
</comment>
<organism evidence="9 10">
    <name type="scientific">Aspergillus tanneri</name>
    <dbReference type="NCBI Taxonomy" id="1220188"/>
    <lineage>
        <taxon>Eukaryota</taxon>
        <taxon>Fungi</taxon>
        <taxon>Dikarya</taxon>
        <taxon>Ascomycota</taxon>
        <taxon>Pezizomycotina</taxon>
        <taxon>Eurotiomycetes</taxon>
        <taxon>Eurotiomycetidae</taxon>
        <taxon>Eurotiales</taxon>
        <taxon>Aspergillaceae</taxon>
        <taxon>Aspergillus</taxon>
        <taxon>Aspergillus subgen. Circumdati</taxon>
    </lineage>
</organism>
<dbReference type="InterPro" id="IPR000322">
    <property type="entry name" value="Glyco_hydro_31_TIM"/>
</dbReference>
<evidence type="ECO:0000313" key="10">
    <source>
        <dbReference type="Proteomes" id="UP000308092"/>
    </source>
</evidence>
<keyword evidence="10" id="KW-1185">Reference proteome</keyword>
<feature type="chain" id="PRO_5021034946" description="alpha-glucosidase" evidence="6">
    <location>
        <begin position="22"/>
        <end position="804"/>
    </location>
</feature>
<dbReference type="InterPro" id="IPR017853">
    <property type="entry name" value="GH"/>
</dbReference>
<feature type="domain" description="Glycosyl hydrolase family 31 C-terminal" evidence="8">
    <location>
        <begin position="593"/>
        <end position="681"/>
    </location>
</feature>
<evidence type="ECO:0000256" key="1">
    <source>
        <dbReference type="ARBA" id="ARBA00001657"/>
    </source>
</evidence>
<comment type="catalytic activity">
    <reaction evidence="1">
        <text>Hydrolysis of terminal, non-reducing (1-&gt;4)-linked alpha-D-glucose residues with release of alpha-D-glucose.</text>
        <dbReference type="EC" id="3.2.1.20"/>
    </reaction>
</comment>
<dbReference type="Pfam" id="PF01055">
    <property type="entry name" value="Glyco_hydro_31_2nd"/>
    <property type="match status" value="1"/>
</dbReference>
<keyword evidence="5" id="KW-0378">Hydrolase</keyword>
<keyword evidence="4" id="KW-0325">Glycoprotein</keyword>
<dbReference type="Gene3D" id="2.60.40.1180">
    <property type="entry name" value="Golgi alpha-mannosidase II"/>
    <property type="match status" value="2"/>
</dbReference>
<dbReference type="STRING" id="1220188.A0A4S3J9S8"/>
<evidence type="ECO:0000256" key="5">
    <source>
        <dbReference type="RuleBase" id="RU361185"/>
    </source>
</evidence>
<evidence type="ECO:0000256" key="6">
    <source>
        <dbReference type="SAM" id="SignalP"/>
    </source>
</evidence>
<name>A0A4S3J9S8_9EURO</name>
<reference evidence="9 10" key="1">
    <citation type="submission" date="2019-03" db="EMBL/GenBank/DDBJ databases">
        <title>The genome sequence of a newly discovered highly antifungal drug resistant Aspergillus species, Aspergillus tanneri NIH 1004.</title>
        <authorList>
            <person name="Mounaud S."/>
            <person name="Singh I."/>
            <person name="Joardar V."/>
            <person name="Pakala S."/>
            <person name="Pakala S."/>
            <person name="Venepally P."/>
            <person name="Hoover J."/>
            <person name="Nierman W."/>
            <person name="Chung J."/>
            <person name="Losada L."/>
        </authorList>
    </citation>
    <scope>NUCLEOTIDE SEQUENCE [LARGE SCALE GENOMIC DNA]</scope>
    <source>
        <strain evidence="9 10">NIH1004</strain>
    </source>
</reference>
<evidence type="ECO:0000256" key="4">
    <source>
        <dbReference type="ARBA" id="ARBA00023180"/>
    </source>
</evidence>
<dbReference type="InterPro" id="IPR011013">
    <property type="entry name" value="Gal_mutarotase_sf_dom"/>
</dbReference>
<dbReference type="PANTHER" id="PTHR22762">
    <property type="entry name" value="ALPHA-GLUCOSIDASE"/>
    <property type="match status" value="1"/>
</dbReference>
<accession>A0A4S3J9S8</accession>
<dbReference type="Gene3D" id="2.60.40.1760">
    <property type="entry name" value="glycosyl hydrolase (family 31)"/>
    <property type="match status" value="1"/>
</dbReference>
<evidence type="ECO:0000313" key="9">
    <source>
        <dbReference type="EMBL" id="THC90997.1"/>
    </source>
</evidence>
<dbReference type="GO" id="GO:0004558">
    <property type="term" value="F:alpha-1,4-glucosidase activity"/>
    <property type="evidence" value="ECO:0007669"/>
    <property type="project" value="UniProtKB-EC"/>
</dbReference>
<dbReference type="AlphaFoldDB" id="A0A4S3J9S8"/>
<gene>
    <name evidence="9" type="ORF">EYZ11_009546</name>
</gene>
<dbReference type="SUPFAM" id="SSF51011">
    <property type="entry name" value="Glycosyl hydrolase domain"/>
    <property type="match status" value="1"/>
</dbReference>
<evidence type="ECO:0000259" key="7">
    <source>
        <dbReference type="Pfam" id="PF01055"/>
    </source>
</evidence>
<comment type="similarity">
    <text evidence="2 5">Belongs to the glycosyl hydrolase 31 family.</text>
</comment>
<sequence length="804" mass="89467">MWIPASGLLLESLILPTPVIAQASALTSSYAPQHTLPASVNEAPPVLLNIQDSQVVDAQTICPGYIATNVRNTTNGFTATLHFAGSPCNLYGTDIEALNLKVEYQATDRLHVEIASAFIQANNISQYILSSSLVPKPLSDSGVLPDLDFSWTNNPSFGFTVSRKSTGDQIFSTRGTKLVYENQFIEFVSALPENYNLYGLGESIHQFRLGNNFTKKFYVADVGNVVDANLYGTHPSYLETRYYTTGVNGSRTLVTSNETTAGSNYPSLSHGVYLRPSQADVTASYQRVVGTPALQQYWTFGFHQTRWGYQNISQLQEVIDNYHKFDISLEAMWSDIDYMKSYRDFEADPIRFNYTQWAESISRLHASGRHYVPIIDSAIYIPNPENETDAYPVFDRGNAAGAFIMNPDGSPYIGDVWPGYTVFPDWLSEHAEKWWTHEFVEFHKQWAFDGAWVDMSEISSFCVGSCGSGNLHLNPVHPPFALPGEPRNLVLEYRKALTSRTLQKPVYRTTPTPGVRDVNYPPYAINNFKGPLGVAAISPNATHADGTLDRWMQLSAFFPFYRNHNIIGAINQEAYVWASVIDASKAAMNVRYRALAWEFPNDPSLANADRQFLLGRAILVTPVLEPGSSTVDGVFPGLVEGKELWYDWYNGTALAVPERADTTISAPLGHIPVHVRGASILALQQPALTTREVRETPWDILVAFDKNGQAKADLYLDDGVSVVPNATLTMTFASTHRKLSATITQGGWKDQNALKSISLWVKKHGRALVGAWNGELALNERYQLQRERAWSSHCNSECQMDNSD</sequence>
<keyword evidence="6" id="KW-0732">Signal</keyword>
<evidence type="ECO:0000256" key="3">
    <source>
        <dbReference type="ARBA" id="ARBA00012741"/>
    </source>
</evidence>
<dbReference type="GO" id="GO:0005975">
    <property type="term" value="P:carbohydrate metabolic process"/>
    <property type="evidence" value="ECO:0007669"/>
    <property type="project" value="InterPro"/>
</dbReference>
<keyword evidence="5" id="KW-0326">Glycosidase</keyword>
<dbReference type="VEuPathDB" id="FungiDB:EYZ11_009546"/>
<evidence type="ECO:0000259" key="8">
    <source>
        <dbReference type="Pfam" id="PF21365"/>
    </source>
</evidence>
<dbReference type="InterPro" id="IPR013780">
    <property type="entry name" value="Glyco_hydro_b"/>
</dbReference>
<dbReference type="InterPro" id="IPR048395">
    <property type="entry name" value="Glyco_hydro_31_C"/>
</dbReference>
<feature type="signal peptide" evidence="6">
    <location>
        <begin position="1"/>
        <end position="21"/>
    </location>
</feature>